<reference evidence="1 2" key="2">
    <citation type="journal article" date="2022" name="Mol. Ecol. Resour.">
        <title>The genomes of chicory, endive, great burdock and yacon provide insights into Asteraceae paleo-polyploidization history and plant inulin production.</title>
        <authorList>
            <person name="Fan W."/>
            <person name="Wang S."/>
            <person name="Wang H."/>
            <person name="Wang A."/>
            <person name="Jiang F."/>
            <person name="Liu H."/>
            <person name="Zhao H."/>
            <person name="Xu D."/>
            <person name="Zhang Y."/>
        </authorList>
    </citation>
    <scope>NUCLEOTIDE SEQUENCE [LARGE SCALE GENOMIC DNA]</scope>
    <source>
        <strain evidence="2">cv. Niubang</strain>
    </source>
</reference>
<evidence type="ECO:0000313" key="2">
    <source>
        <dbReference type="Proteomes" id="UP001055879"/>
    </source>
</evidence>
<protein>
    <submittedName>
        <fullName evidence="1">Uncharacterized protein</fullName>
    </submittedName>
</protein>
<evidence type="ECO:0000313" key="1">
    <source>
        <dbReference type="EMBL" id="KAI3733489.1"/>
    </source>
</evidence>
<keyword evidence="2" id="KW-1185">Reference proteome</keyword>
<accession>A0ACB9CGU6</accession>
<organism evidence="1 2">
    <name type="scientific">Arctium lappa</name>
    <name type="common">Greater burdock</name>
    <name type="synonym">Lappa major</name>
    <dbReference type="NCBI Taxonomy" id="4217"/>
    <lineage>
        <taxon>Eukaryota</taxon>
        <taxon>Viridiplantae</taxon>
        <taxon>Streptophyta</taxon>
        <taxon>Embryophyta</taxon>
        <taxon>Tracheophyta</taxon>
        <taxon>Spermatophyta</taxon>
        <taxon>Magnoliopsida</taxon>
        <taxon>eudicotyledons</taxon>
        <taxon>Gunneridae</taxon>
        <taxon>Pentapetalae</taxon>
        <taxon>asterids</taxon>
        <taxon>campanulids</taxon>
        <taxon>Asterales</taxon>
        <taxon>Asteraceae</taxon>
        <taxon>Carduoideae</taxon>
        <taxon>Cardueae</taxon>
        <taxon>Arctiinae</taxon>
        <taxon>Arctium</taxon>
    </lineage>
</organism>
<dbReference type="Proteomes" id="UP001055879">
    <property type="component" value="Linkage Group LG04"/>
</dbReference>
<sequence length="69" mass="8172">MEMKSIWENHKAIAWRSQTRNSKKVKIGMPSSSFIACFLLADSCFSLIINSQYPILFFRCHIYMYLYVL</sequence>
<proteinExistence type="predicted"/>
<dbReference type="EMBL" id="CM042050">
    <property type="protein sequence ID" value="KAI3733489.1"/>
    <property type="molecule type" value="Genomic_DNA"/>
</dbReference>
<gene>
    <name evidence="1" type="ORF">L6452_12932</name>
</gene>
<reference evidence="2" key="1">
    <citation type="journal article" date="2022" name="Mol. Ecol. Resour.">
        <title>The genomes of chicory, endive, great burdock and yacon provide insights into Asteraceae palaeo-polyploidization history and plant inulin production.</title>
        <authorList>
            <person name="Fan W."/>
            <person name="Wang S."/>
            <person name="Wang H."/>
            <person name="Wang A."/>
            <person name="Jiang F."/>
            <person name="Liu H."/>
            <person name="Zhao H."/>
            <person name="Xu D."/>
            <person name="Zhang Y."/>
        </authorList>
    </citation>
    <scope>NUCLEOTIDE SEQUENCE [LARGE SCALE GENOMIC DNA]</scope>
    <source>
        <strain evidence="2">cv. Niubang</strain>
    </source>
</reference>
<comment type="caution">
    <text evidence="1">The sequence shown here is derived from an EMBL/GenBank/DDBJ whole genome shotgun (WGS) entry which is preliminary data.</text>
</comment>
<name>A0ACB9CGU6_ARCLA</name>